<evidence type="ECO:0000256" key="7">
    <source>
        <dbReference type="ARBA" id="ARBA00023002"/>
    </source>
</evidence>
<keyword evidence="6" id="KW-0809">Transit peptide</keyword>
<dbReference type="EMBL" id="JAVKGR010000013">
    <property type="protein sequence ID" value="MDR8019958.1"/>
    <property type="molecule type" value="Genomic_DNA"/>
</dbReference>
<dbReference type="Gene3D" id="3.30.70.2190">
    <property type="match status" value="1"/>
</dbReference>
<feature type="domain" description="FAD-binding PCMH-type" evidence="12">
    <location>
        <begin position="39"/>
        <end position="274"/>
    </location>
</feature>
<dbReference type="Gene3D" id="1.10.45.10">
    <property type="entry name" value="Vanillyl-alcohol Oxidase, Chain A, domain 4"/>
    <property type="match status" value="1"/>
</dbReference>
<evidence type="ECO:0000259" key="11">
    <source>
        <dbReference type="PROSITE" id="PS51379"/>
    </source>
</evidence>
<dbReference type="SUPFAM" id="SSF55103">
    <property type="entry name" value="FAD-linked oxidases, C-terminal domain"/>
    <property type="match status" value="1"/>
</dbReference>
<keyword evidence="4" id="KW-0479">Metal-binding</keyword>
<keyword evidence="3" id="KW-0285">Flavoprotein</keyword>
<sequence length="952" mass="102375">MPQLAAPAALTTSGLEDLMDPQRAGGPVATRRSADRIRYAPDASHYLFTPEIIATPRSITEVAELLRAAEGQGRPVTFRSGGSSLAGQAQTDAILADTRKHFQQIEVLDDGARVRVGPGLTVNQVNNHLRRHRHHLGPDPASSSAATMGGVISNNSSGMACGTALNTYHMLESAVLVLPSGTVIDTADPAADHTLRTSEPRIYDGLLRLRDRIRSNSTSVERLEHLFSMKNTLGYGLNAFLDYDDPVQILLHLVIGGEGTLAFVAEAVFRTVPTQPLAATGLLFFDTLDEASAALREVNRTEPVAIELMDATSLKIAQNSGAQVDQLNRFDVAEHACLLIEYQASDDDALASTLARAADAFDGFSLSADPSLSRDRAERAALWTVRKGLYATVAAARPQGTAALLEDIVVPAPKLLETCQDLTRLFAEHDYGSDACIFGHARDGNLHFMLTETFDTEAGVARHERFTEDLVSMVLGHDGSLKAEHGTGRNMAPFVRRQYGDELFDVMVELKQLIDPQGILNPGIILSEDPSFHLTGLKTNPPVEEEVDRCVECGFCESVCPSRGLTTTPRQRIVLRRAMVTAEREGDHTLLAELREAEEYDSLQTCAADGMCQTACPVEINTGDLVKRLRAENGGRAEQAMWRQAAEHWEVASRGAGSALSTARRLPTPVVRGATELARRAVGTDQVPLYSGDLPAGGAKRRRTEDIWTDSSNADAVFFAACTSAMFGPSGSGEGSTAAFRTLCERAGVRLSVPVGIDSMCCSTPWSSKGMKSGFAQMREKVLPALWRASDHGRLPVVCDASSCSEGLHHMLSTAVAEHSEYAELRIVDAVQFVTEKVMPSLPVAERIPSLTLHPTCASTRSGTNAHLTALGELLAQDVIVPAAWGCCGFAGDRGLLHPELTASATAQEAAEVQGCATTAYASSNRTCEIGMSRATGQEYQHIIELAEQLTR</sequence>
<comment type="similarity">
    <text evidence="2">Belongs to the FAD-binding oxidoreductase/transferase type 4 family.</text>
</comment>
<keyword evidence="9" id="KW-0411">Iron-sulfur</keyword>
<protein>
    <recommendedName>
        <fullName evidence="10">D-lactate dehydrogenase (cytochrome)</fullName>
        <ecNumber evidence="10">1.1.2.4</ecNumber>
    </recommendedName>
</protein>
<proteinExistence type="inferred from homology"/>
<dbReference type="InterPro" id="IPR036318">
    <property type="entry name" value="FAD-bd_PCMH-like_sf"/>
</dbReference>
<dbReference type="Pfam" id="PF02913">
    <property type="entry name" value="FAD-oxidase_C"/>
    <property type="match status" value="1"/>
</dbReference>
<evidence type="ECO:0000256" key="10">
    <source>
        <dbReference type="ARBA" id="ARBA00038897"/>
    </source>
</evidence>
<dbReference type="PANTHER" id="PTHR11748:SF111">
    <property type="entry name" value="D-LACTATE DEHYDROGENASE, MITOCHONDRIAL-RELATED"/>
    <property type="match status" value="1"/>
</dbReference>
<dbReference type="PROSITE" id="PS51379">
    <property type="entry name" value="4FE4S_FER_2"/>
    <property type="match status" value="1"/>
</dbReference>
<dbReference type="PANTHER" id="PTHR11748">
    <property type="entry name" value="D-LACTATE DEHYDROGENASE"/>
    <property type="match status" value="1"/>
</dbReference>
<dbReference type="PROSITE" id="PS00198">
    <property type="entry name" value="4FE4S_FER_1"/>
    <property type="match status" value="1"/>
</dbReference>
<evidence type="ECO:0000256" key="9">
    <source>
        <dbReference type="ARBA" id="ARBA00023014"/>
    </source>
</evidence>
<dbReference type="SUPFAM" id="SSF56176">
    <property type="entry name" value="FAD-binding/transporter-associated domain-like"/>
    <property type="match status" value="1"/>
</dbReference>
<evidence type="ECO:0000313" key="13">
    <source>
        <dbReference type="EMBL" id="MDR8019958.1"/>
    </source>
</evidence>
<dbReference type="InterPro" id="IPR006094">
    <property type="entry name" value="Oxid_FAD_bind_N"/>
</dbReference>
<dbReference type="InterPro" id="IPR009051">
    <property type="entry name" value="Helical_ferredxn"/>
</dbReference>
<dbReference type="SUPFAM" id="SSF46548">
    <property type="entry name" value="alpha-helical ferredoxin"/>
    <property type="match status" value="1"/>
</dbReference>
<keyword evidence="14" id="KW-1185">Reference proteome</keyword>
<comment type="caution">
    <text evidence="13">The sequence shown here is derived from an EMBL/GenBank/DDBJ whole genome shotgun (WGS) entry which is preliminary data.</text>
</comment>
<keyword evidence="5" id="KW-0274">FAD</keyword>
<evidence type="ECO:0000256" key="3">
    <source>
        <dbReference type="ARBA" id="ARBA00022630"/>
    </source>
</evidence>
<dbReference type="InterPro" id="IPR016169">
    <property type="entry name" value="FAD-bd_PCMH_sub2"/>
</dbReference>
<dbReference type="PROSITE" id="PS51387">
    <property type="entry name" value="FAD_PCMH"/>
    <property type="match status" value="1"/>
</dbReference>
<evidence type="ECO:0000256" key="4">
    <source>
        <dbReference type="ARBA" id="ARBA00022723"/>
    </source>
</evidence>
<dbReference type="Pfam" id="PF02754">
    <property type="entry name" value="CCG"/>
    <property type="match status" value="1"/>
</dbReference>
<evidence type="ECO:0000256" key="8">
    <source>
        <dbReference type="ARBA" id="ARBA00023004"/>
    </source>
</evidence>
<dbReference type="Pfam" id="PF01565">
    <property type="entry name" value="FAD_binding_4"/>
    <property type="match status" value="1"/>
</dbReference>
<gene>
    <name evidence="13" type="ORF">RIL96_10325</name>
</gene>
<evidence type="ECO:0000259" key="12">
    <source>
        <dbReference type="PROSITE" id="PS51387"/>
    </source>
</evidence>
<feature type="domain" description="4Fe-4S ferredoxin-type" evidence="11">
    <location>
        <begin position="540"/>
        <end position="570"/>
    </location>
</feature>
<dbReference type="Gene3D" id="1.10.1060.10">
    <property type="entry name" value="Alpha-helical ferredoxin"/>
    <property type="match status" value="1"/>
</dbReference>
<keyword evidence="7" id="KW-0560">Oxidoreductase</keyword>
<evidence type="ECO:0000256" key="5">
    <source>
        <dbReference type="ARBA" id="ARBA00022827"/>
    </source>
</evidence>
<dbReference type="Gene3D" id="3.30.465.10">
    <property type="match status" value="1"/>
</dbReference>
<dbReference type="InterPro" id="IPR016166">
    <property type="entry name" value="FAD-bd_PCMH"/>
</dbReference>
<comment type="cofactor">
    <cofactor evidence="1">
        <name>FAD</name>
        <dbReference type="ChEBI" id="CHEBI:57692"/>
    </cofactor>
</comment>
<dbReference type="InterPro" id="IPR017896">
    <property type="entry name" value="4Fe4S_Fe-S-bd"/>
</dbReference>
<accession>A0ABU2DTX7</accession>
<dbReference type="InterPro" id="IPR016171">
    <property type="entry name" value="Vanillyl_alc_oxidase_C-sub2"/>
</dbReference>
<dbReference type="InterPro" id="IPR016167">
    <property type="entry name" value="FAD-bd_PCMH_sub1"/>
</dbReference>
<dbReference type="Gene3D" id="3.30.70.2740">
    <property type="match status" value="1"/>
</dbReference>
<dbReference type="Gene3D" id="3.30.43.10">
    <property type="entry name" value="Uridine Diphospho-n-acetylenolpyruvylglucosamine Reductase, domain 2"/>
    <property type="match status" value="1"/>
</dbReference>
<dbReference type="Proteomes" id="UP001251870">
    <property type="component" value="Unassembled WGS sequence"/>
</dbReference>
<dbReference type="InterPro" id="IPR016164">
    <property type="entry name" value="FAD-linked_Oxase-like_C"/>
</dbReference>
<dbReference type="InterPro" id="IPR004113">
    <property type="entry name" value="FAD-bd_oxidored_4_C"/>
</dbReference>
<evidence type="ECO:0000256" key="2">
    <source>
        <dbReference type="ARBA" id="ARBA00008000"/>
    </source>
</evidence>
<dbReference type="RefSeq" id="WP_310548945.1">
    <property type="nucleotide sequence ID" value="NZ_JAVKGR010000013.1"/>
</dbReference>
<evidence type="ECO:0000256" key="1">
    <source>
        <dbReference type="ARBA" id="ARBA00001974"/>
    </source>
</evidence>
<reference evidence="13 14" key="1">
    <citation type="submission" date="2023-09" db="EMBL/GenBank/DDBJ databases">
        <title>Description of three actinobacteria isolated from air of manufacturing shop in a pharmaceutical factory.</title>
        <authorList>
            <person name="Zhang D.-F."/>
        </authorList>
    </citation>
    <scope>NUCLEOTIDE SEQUENCE [LARGE SCALE GENOMIC DNA]</scope>
    <source>
        <strain evidence="13 14">LY-0111</strain>
    </source>
</reference>
<dbReference type="EC" id="1.1.2.4" evidence="10"/>
<evidence type="ECO:0000256" key="6">
    <source>
        <dbReference type="ARBA" id="ARBA00022946"/>
    </source>
</evidence>
<organism evidence="13 14">
    <name type="scientific">Nesterenkonia aerolata</name>
    <dbReference type="NCBI Taxonomy" id="3074079"/>
    <lineage>
        <taxon>Bacteria</taxon>
        <taxon>Bacillati</taxon>
        <taxon>Actinomycetota</taxon>
        <taxon>Actinomycetes</taxon>
        <taxon>Micrococcales</taxon>
        <taxon>Micrococcaceae</taxon>
        <taxon>Nesterenkonia</taxon>
    </lineage>
</organism>
<dbReference type="Pfam" id="PF13183">
    <property type="entry name" value="Fer4_8"/>
    <property type="match status" value="1"/>
</dbReference>
<dbReference type="InterPro" id="IPR017900">
    <property type="entry name" value="4Fe4S_Fe_S_CS"/>
</dbReference>
<name>A0ABU2DTX7_9MICC</name>
<evidence type="ECO:0000313" key="14">
    <source>
        <dbReference type="Proteomes" id="UP001251870"/>
    </source>
</evidence>
<keyword evidence="8" id="KW-0408">Iron</keyword>
<dbReference type="InterPro" id="IPR004017">
    <property type="entry name" value="Cys_rich_dom"/>
</dbReference>